<dbReference type="RefSeq" id="WP_144239675.1">
    <property type="nucleotide sequence ID" value="NZ_CP007536.1"/>
</dbReference>
<organism evidence="2 3">
    <name type="scientific">Nitrososphaera viennensis EN76</name>
    <dbReference type="NCBI Taxonomy" id="926571"/>
    <lineage>
        <taxon>Archaea</taxon>
        <taxon>Nitrososphaerota</taxon>
        <taxon>Nitrososphaeria</taxon>
        <taxon>Nitrososphaerales</taxon>
        <taxon>Nitrososphaeraceae</taxon>
        <taxon>Nitrososphaera</taxon>
    </lineage>
</organism>
<dbReference type="EMBL" id="CP007536">
    <property type="protein sequence ID" value="AIC16541.1"/>
    <property type="molecule type" value="Genomic_DNA"/>
</dbReference>
<dbReference type="HOGENOM" id="CLU_791355_0_0_2"/>
<evidence type="ECO:0000313" key="3">
    <source>
        <dbReference type="Proteomes" id="UP000027093"/>
    </source>
</evidence>
<evidence type="ECO:0000313" key="2">
    <source>
        <dbReference type="EMBL" id="AIC16541.1"/>
    </source>
</evidence>
<dbReference type="AlphaFoldDB" id="A0A060HST9"/>
<proteinExistence type="predicted"/>
<dbReference type="GeneID" id="74947522"/>
<gene>
    <name evidence="2" type="ORF">NVIE_022800</name>
</gene>
<dbReference type="KEGG" id="nvn:NVIE_022800"/>
<protein>
    <submittedName>
        <fullName evidence="2">Uncharacterized protein</fullName>
    </submittedName>
</protein>
<evidence type="ECO:0000256" key="1">
    <source>
        <dbReference type="SAM" id="MobiDB-lite"/>
    </source>
</evidence>
<accession>A0A060HST9</accession>
<sequence length="350" mass="37393">MMESLRTLSITLGIATMLVLSFGLQPALAPLVQNATAATTQQGEQMAASHPKEDLVLEPTTPQPGIPVPANAIATPEGGYVTIPHMTDDNGKPLNIKYEAGIKGTGGEIVPVCRGPTAGLYQEGANWATTSNSQTIGYEETWQMPTGSVTGTSVGFFYNPVNFYYPASGTNYDFFQVDFGTGNNLGSRTGWLMTYSYVDSMGVRQYPFTTIPATVSAGSNYKVDAMLQPFPMANPSSYVVQITLGSNSWLYSQPLGYNPTLGSVNTFHTYQDQWLLSSGSSTLSADSNSSPKVIKDVSGSLVYDASLVTGKTLWDNLNTAATTSQTRDILSPSTSGTTSFTDPRECNTFS</sequence>
<name>A0A060HST9_9ARCH</name>
<reference evidence="2 3" key="1">
    <citation type="journal article" date="2014" name="Int. J. Syst. Evol. Microbiol.">
        <title>Nitrososphaera viennensis gen. nov., sp. nov., an aerobic and mesophilic, ammonia-oxidizing archaeon from soil and a member of the archaeal phylum Thaumarchaeota.</title>
        <authorList>
            <person name="Stieglmeier M."/>
            <person name="Klingl A."/>
            <person name="Alves R.J."/>
            <person name="Rittmann S.K."/>
            <person name="Melcher M."/>
            <person name="Leisch N."/>
            <person name="Schleper C."/>
        </authorList>
    </citation>
    <scope>NUCLEOTIDE SEQUENCE [LARGE SCALE GENOMIC DNA]</scope>
    <source>
        <strain evidence="2">EN76</strain>
    </source>
</reference>
<keyword evidence="3" id="KW-1185">Reference proteome</keyword>
<dbReference type="Proteomes" id="UP000027093">
    <property type="component" value="Chromosome"/>
</dbReference>
<feature type="region of interest" description="Disordered" evidence="1">
    <location>
        <begin position="325"/>
        <end position="350"/>
    </location>
</feature>